<feature type="compositionally biased region" description="Polar residues" evidence="1">
    <location>
        <begin position="92"/>
        <end position="114"/>
    </location>
</feature>
<feature type="signal peptide" evidence="3">
    <location>
        <begin position="1"/>
        <end position="15"/>
    </location>
</feature>
<feature type="transmembrane region" description="Helical" evidence="2">
    <location>
        <begin position="270"/>
        <end position="292"/>
    </location>
</feature>
<name>A0A2J6RTE2_HYAVF</name>
<accession>A0A2J6RTE2</accession>
<dbReference type="EMBL" id="KZ613944">
    <property type="protein sequence ID" value="PMD41784.1"/>
    <property type="molecule type" value="Genomic_DNA"/>
</dbReference>
<feature type="transmembrane region" description="Helical" evidence="2">
    <location>
        <begin position="236"/>
        <end position="258"/>
    </location>
</feature>
<reference evidence="4 5" key="1">
    <citation type="submission" date="2016-04" db="EMBL/GenBank/DDBJ databases">
        <title>A degradative enzymes factory behind the ericoid mycorrhizal symbiosis.</title>
        <authorList>
            <consortium name="DOE Joint Genome Institute"/>
            <person name="Martino E."/>
            <person name="Morin E."/>
            <person name="Grelet G."/>
            <person name="Kuo A."/>
            <person name="Kohler A."/>
            <person name="Daghino S."/>
            <person name="Barry K."/>
            <person name="Choi C."/>
            <person name="Cichocki N."/>
            <person name="Clum A."/>
            <person name="Copeland A."/>
            <person name="Hainaut M."/>
            <person name="Haridas S."/>
            <person name="Labutti K."/>
            <person name="Lindquist E."/>
            <person name="Lipzen A."/>
            <person name="Khouja H.-R."/>
            <person name="Murat C."/>
            <person name="Ohm R."/>
            <person name="Olson A."/>
            <person name="Spatafora J."/>
            <person name="Veneault-Fourrey C."/>
            <person name="Henrissat B."/>
            <person name="Grigoriev I."/>
            <person name="Martin F."/>
            <person name="Perotto S."/>
        </authorList>
    </citation>
    <scope>NUCLEOTIDE SEQUENCE [LARGE SCALE GENOMIC DNA]</scope>
    <source>
        <strain evidence="4 5">F</strain>
    </source>
</reference>
<keyword evidence="3" id="KW-0732">Signal</keyword>
<dbReference type="Proteomes" id="UP000235786">
    <property type="component" value="Unassembled WGS sequence"/>
</dbReference>
<feature type="transmembrane region" description="Helical" evidence="2">
    <location>
        <begin position="131"/>
        <end position="150"/>
    </location>
</feature>
<evidence type="ECO:0000256" key="2">
    <source>
        <dbReference type="SAM" id="Phobius"/>
    </source>
</evidence>
<dbReference type="InterPro" id="IPR021840">
    <property type="entry name" value="DUF3433"/>
</dbReference>
<sequence>MAIVVVLLLISLSRARSGVASNPWSIATSSSLLSKEIGDLLLSLYPHSRERHIHESQILGKLQGKKFALQYYIGRQGGLDYGVVLQKGGHSKGTNKSPQETVSDSRTKPGNTQRNRAKINSLKEKLAGDHGVRIMLLAILCGLLALIIFYDTKEMDPRINSFEHFMDSQRFGVCFLFAALGVIIILFWDSIFSRITILQPYKYLSETHSYPRPSLSVSPATTVFSAFWTSILQRDAFAGAISFASLLSKFTPLLLSNIPYRITQTWHTHVVCAWVAVSILAFMILVLVWSFFVKWPQMPVDPSTLAGNMYYGMSTMGEKERNAQIKEAGNKYQFGQMVGVSGRSRIGISYERKKEP</sequence>
<feature type="transmembrane region" description="Helical" evidence="2">
    <location>
        <begin position="171"/>
        <end position="188"/>
    </location>
</feature>
<feature type="region of interest" description="Disordered" evidence="1">
    <location>
        <begin position="89"/>
        <end position="115"/>
    </location>
</feature>
<dbReference type="PANTHER" id="PTHR37544:SF3">
    <property type="entry name" value="SPRAY"/>
    <property type="match status" value="1"/>
</dbReference>
<dbReference type="OrthoDB" id="5428901at2759"/>
<organism evidence="4 5">
    <name type="scientific">Hyaloscypha variabilis (strain UAMH 11265 / GT02V1 / F)</name>
    <name type="common">Meliniomyces variabilis</name>
    <dbReference type="NCBI Taxonomy" id="1149755"/>
    <lineage>
        <taxon>Eukaryota</taxon>
        <taxon>Fungi</taxon>
        <taxon>Dikarya</taxon>
        <taxon>Ascomycota</taxon>
        <taxon>Pezizomycotina</taxon>
        <taxon>Leotiomycetes</taxon>
        <taxon>Helotiales</taxon>
        <taxon>Hyaloscyphaceae</taxon>
        <taxon>Hyaloscypha</taxon>
        <taxon>Hyaloscypha variabilis</taxon>
    </lineage>
</organism>
<evidence type="ECO:0000313" key="5">
    <source>
        <dbReference type="Proteomes" id="UP000235786"/>
    </source>
</evidence>
<dbReference type="AlphaFoldDB" id="A0A2J6RTE2"/>
<evidence type="ECO:0000256" key="1">
    <source>
        <dbReference type="SAM" id="MobiDB-lite"/>
    </source>
</evidence>
<dbReference type="STRING" id="1149755.A0A2J6RTE2"/>
<keyword evidence="2" id="KW-0812">Transmembrane</keyword>
<keyword evidence="2" id="KW-1133">Transmembrane helix</keyword>
<keyword evidence="2" id="KW-0472">Membrane</keyword>
<proteinExistence type="predicted"/>
<feature type="chain" id="PRO_5014420438" evidence="3">
    <location>
        <begin position="16"/>
        <end position="356"/>
    </location>
</feature>
<evidence type="ECO:0000256" key="3">
    <source>
        <dbReference type="SAM" id="SignalP"/>
    </source>
</evidence>
<evidence type="ECO:0000313" key="4">
    <source>
        <dbReference type="EMBL" id="PMD41784.1"/>
    </source>
</evidence>
<dbReference type="Pfam" id="PF11915">
    <property type="entry name" value="DUF3433"/>
    <property type="match status" value="1"/>
</dbReference>
<keyword evidence="5" id="KW-1185">Reference proteome</keyword>
<dbReference type="PANTHER" id="PTHR37544">
    <property type="entry name" value="SPRAY-RELATED"/>
    <property type="match status" value="1"/>
</dbReference>
<gene>
    <name evidence="4" type="ORF">L207DRAFT_624197</name>
</gene>
<protein>
    <submittedName>
        <fullName evidence="4">Uncharacterized protein</fullName>
    </submittedName>
</protein>